<organism evidence="1 2">
    <name type="scientific">Smallanthus sonchifolius</name>
    <dbReference type="NCBI Taxonomy" id="185202"/>
    <lineage>
        <taxon>Eukaryota</taxon>
        <taxon>Viridiplantae</taxon>
        <taxon>Streptophyta</taxon>
        <taxon>Embryophyta</taxon>
        <taxon>Tracheophyta</taxon>
        <taxon>Spermatophyta</taxon>
        <taxon>Magnoliopsida</taxon>
        <taxon>eudicotyledons</taxon>
        <taxon>Gunneridae</taxon>
        <taxon>Pentapetalae</taxon>
        <taxon>asterids</taxon>
        <taxon>campanulids</taxon>
        <taxon>Asterales</taxon>
        <taxon>Asteraceae</taxon>
        <taxon>Asteroideae</taxon>
        <taxon>Heliantheae alliance</taxon>
        <taxon>Millerieae</taxon>
        <taxon>Smallanthus</taxon>
    </lineage>
</organism>
<proteinExistence type="predicted"/>
<protein>
    <submittedName>
        <fullName evidence="1">Uncharacterized protein</fullName>
    </submittedName>
</protein>
<accession>A0ACB9BY78</accession>
<reference evidence="1 2" key="2">
    <citation type="journal article" date="2022" name="Mol. Ecol. Resour.">
        <title>The genomes of chicory, endive, great burdock and yacon provide insights into Asteraceae paleo-polyploidization history and plant inulin production.</title>
        <authorList>
            <person name="Fan W."/>
            <person name="Wang S."/>
            <person name="Wang H."/>
            <person name="Wang A."/>
            <person name="Jiang F."/>
            <person name="Liu H."/>
            <person name="Zhao H."/>
            <person name="Xu D."/>
            <person name="Zhang Y."/>
        </authorList>
    </citation>
    <scope>NUCLEOTIDE SEQUENCE [LARGE SCALE GENOMIC DNA]</scope>
    <source>
        <strain evidence="2">cv. Yunnan</strain>
        <tissue evidence="1">Leaves</tissue>
    </source>
</reference>
<sequence length="98" mass="11111">MKACSSSSIQERSLLPFHFDGDGYGSFHSIMNLLFCRIEFVGLDNAFTAFARDEDAFDGPLIGTRLRHGRANYWHGPYVVTAIYYSVLLDRPDPYVVN</sequence>
<evidence type="ECO:0000313" key="1">
    <source>
        <dbReference type="EMBL" id="KAI3727021.1"/>
    </source>
</evidence>
<comment type="caution">
    <text evidence="1">The sequence shown here is derived from an EMBL/GenBank/DDBJ whole genome shotgun (WGS) entry which is preliminary data.</text>
</comment>
<reference evidence="2" key="1">
    <citation type="journal article" date="2022" name="Mol. Ecol. Resour.">
        <title>The genomes of chicory, endive, great burdock and yacon provide insights into Asteraceae palaeo-polyploidization history and plant inulin production.</title>
        <authorList>
            <person name="Fan W."/>
            <person name="Wang S."/>
            <person name="Wang H."/>
            <person name="Wang A."/>
            <person name="Jiang F."/>
            <person name="Liu H."/>
            <person name="Zhao H."/>
            <person name="Xu D."/>
            <person name="Zhang Y."/>
        </authorList>
    </citation>
    <scope>NUCLEOTIDE SEQUENCE [LARGE SCALE GENOMIC DNA]</scope>
    <source>
        <strain evidence="2">cv. Yunnan</strain>
    </source>
</reference>
<dbReference type="EMBL" id="CM042039">
    <property type="protein sequence ID" value="KAI3727021.1"/>
    <property type="molecule type" value="Genomic_DNA"/>
</dbReference>
<gene>
    <name evidence="1" type="ORF">L1987_66829</name>
</gene>
<evidence type="ECO:0000313" key="2">
    <source>
        <dbReference type="Proteomes" id="UP001056120"/>
    </source>
</evidence>
<dbReference type="Proteomes" id="UP001056120">
    <property type="component" value="Linkage Group LG22"/>
</dbReference>
<keyword evidence="2" id="KW-1185">Reference proteome</keyword>
<name>A0ACB9BY78_9ASTR</name>